<dbReference type="eggNOG" id="COG4783">
    <property type="taxonomic scope" value="Bacteria"/>
</dbReference>
<gene>
    <name evidence="2" type="ordered locus">Tgr7_0204</name>
</gene>
<dbReference type="Proteomes" id="UP000002383">
    <property type="component" value="Chromosome"/>
</dbReference>
<evidence type="ECO:0000313" key="2">
    <source>
        <dbReference type="EMBL" id="ACL71303.1"/>
    </source>
</evidence>
<dbReference type="RefSeq" id="WP_012636792.1">
    <property type="nucleotide sequence ID" value="NC_011901.1"/>
</dbReference>
<dbReference type="AlphaFoldDB" id="B8GU20"/>
<dbReference type="OrthoDB" id="8421013at2"/>
<dbReference type="Pfam" id="PF13432">
    <property type="entry name" value="TPR_16"/>
    <property type="match status" value="1"/>
</dbReference>
<dbReference type="KEGG" id="tgr:Tgr7_0204"/>
<evidence type="ECO:0000256" key="1">
    <source>
        <dbReference type="PROSITE-ProRule" id="PRU00339"/>
    </source>
</evidence>
<dbReference type="InterPro" id="IPR019734">
    <property type="entry name" value="TPR_rpt"/>
</dbReference>
<dbReference type="STRING" id="396588.Tgr7_0204"/>
<dbReference type="SUPFAM" id="SSF48452">
    <property type="entry name" value="TPR-like"/>
    <property type="match status" value="1"/>
</dbReference>
<evidence type="ECO:0000313" key="3">
    <source>
        <dbReference type="Proteomes" id="UP000002383"/>
    </source>
</evidence>
<accession>B8GU20</accession>
<name>B8GU20_THISH</name>
<sequence>MSMIERFQSMLDAGQDNAMLRFSLGNALLGAGRAAEAVAHLRAAVGHDPKYSAAWKLLGKALAESGDQAAAIEAFDQGIAVAEEKGDKQAAKEMQVFRRRAEKQLGGADG</sequence>
<dbReference type="HOGENOM" id="CLU_146069_2_0_6"/>
<protein>
    <submittedName>
        <fullName evidence="2">TPR repeat-containing protein</fullName>
    </submittedName>
</protein>
<dbReference type="EMBL" id="CP001339">
    <property type="protein sequence ID" value="ACL71303.1"/>
    <property type="molecule type" value="Genomic_DNA"/>
</dbReference>
<dbReference type="PROSITE" id="PS50005">
    <property type="entry name" value="TPR"/>
    <property type="match status" value="1"/>
</dbReference>
<keyword evidence="1" id="KW-0802">TPR repeat</keyword>
<keyword evidence="3" id="KW-1185">Reference proteome</keyword>
<dbReference type="SMART" id="SM00028">
    <property type="entry name" value="TPR"/>
    <property type="match status" value="2"/>
</dbReference>
<dbReference type="InterPro" id="IPR011990">
    <property type="entry name" value="TPR-like_helical_dom_sf"/>
</dbReference>
<organism evidence="2 3">
    <name type="scientific">Thioalkalivibrio sulfidiphilus (strain HL-EbGR7)</name>
    <dbReference type="NCBI Taxonomy" id="396588"/>
    <lineage>
        <taxon>Bacteria</taxon>
        <taxon>Pseudomonadati</taxon>
        <taxon>Pseudomonadota</taxon>
        <taxon>Gammaproteobacteria</taxon>
        <taxon>Chromatiales</taxon>
        <taxon>Ectothiorhodospiraceae</taxon>
        <taxon>Thioalkalivibrio</taxon>
    </lineage>
</organism>
<proteinExistence type="predicted"/>
<dbReference type="Gene3D" id="1.25.40.10">
    <property type="entry name" value="Tetratricopeptide repeat domain"/>
    <property type="match status" value="1"/>
</dbReference>
<reference evidence="2 3" key="1">
    <citation type="journal article" date="2011" name="Stand. Genomic Sci.">
        <title>Complete genome sequence of 'Thioalkalivibrio sulfidophilus' HL-EbGr7.</title>
        <authorList>
            <person name="Muyzer G."/>
            <person name="Sorokin D.Y."/>
            <person name="Mavromatis K."/>
            <person name="Lapidus A."/>
            <person name="Clum A."/>
            <person name="Ivanova N."/>
            <person name="Pati A."/>
            <person name="d'Haeseleer P."/>
            <person name="Woyke T."/>
            <person name="Kyrpides N.C."/>
        </authorList>
    </citation>
    <scope>NUCLEOTIDE SEQUENCE [LARGE SCALE GENOMIC DNA]</scope>
    <source>
        <strain evidence="2 3">HL-EbGR7</strain>
    </source>
</reference>
<feature type="repeat" description="TPR" evidence="1">
    <location>
        <begin position="52"/>
        <end position="85"/>
    </location>
</feature>